<dbReference type="Ensembl" id="ENSXETT00000123729">
    <property type="protein sequence ID" value="ENSXETP00000109446"/>
    <property type="gene ID" value="ENSXETG00000044859"/>
</dbReference>
<reference evidence="1" key="1">
    <citation type="journal article" date="2010" name="Science">
        <title>The genome of the Western clawed frog Xenopus tropicalis.</title>
        <authorList>
            <person name="Hellsten U."/>
            <person name="Harland R.M."/>
            <person name="Gilchrist M.J."/>
            <person name="Hendrix D."/>
            <person name="Jurka J."/>
            <person name="Kapitonov V."/>
            <person name="Ovcharenko I."/>
            <person name="Putnam N.H."/>
            <person name="Shu S."/>
            <person name="Taher L."/>
            <person name="Blitz I.L."/>
            <person name="Blumberg B."/>
            <person name="Dichmann D.S."/>
            <person name="Dubchak I."/>
            <person name="Amaya E."/>
            <person name="Detter J.C."/>
            <person name="Fletcher R."/>
            <person name="Gerhard D.S."/>
            <person name="Goodstein D."/>
            <person name="Graves T."/>
            <person name="Grigoriev I.V."/>
            <person name="Grimwood J."/>
            <person name="Kawashima T."/>
            <person name="Lindquist E."/>
            <person name="Lucas S.M."/>
            <person name="Mead P.E."/>
            <person name="Mitros T."/>
            <person name="Ogino H."/>
            <person name="Ohta Y."/>
            <person name="Poliakov A.V."/>
            <person name="Pollet N."/>
            <person name="Robert J."/>
            <person name="Salamov A."/>
            <person name="Sater A.K."/>
            <person name="Schmutz J."/>
            <person name="Terry A."/>
            <person name="Vize P.D."/>
            <person name="Warren W.C."/>
            <person name="Wells D."/>
            <person name="Wills A."/>
            <person name="Wilson R.K."/>
            <person name="Zimmerman L.B."/>
            <person name="Zorn A.M."/>
            <person name="Grainger R."/>
            <person name="Grammer T."/>
            <person name="Khokha M.K."/>
            <person name="Richardson P.M."/>
            <person name="Rokhsar D.S."/>
        </authorList>
    </citation>
    <scope>NUCLEOTIDE SEQUENCE [LARGE SCALE GENOMIC DNA]</scope>
    <source>
        <strain evidence="1">Nigerian</strain>
    </source>
</reference>
<evidence type="ECO:0000313" key="1">
    <source>
        <dbReference type="Ensembl" id="ENSXETP00000109446"/>
    </source>
</evidence>
<accession>A0A803JN74</accession>
<protein>
    <submittedName>
        <fullName evidence="1">Uncharacterized protein</fullName>
    </submittedName>
</protein>
<organism evidence="1">
    <name type="scientific">Xenopus tropicalis</name>
    <name type="common">Western clawed frog</name>
    <name type="synonym">Silurana tropicalis</name>
    <dbReference type="NCBI Taxonomy" id="8364"/>
    <lineage>
        <taxon>Eukaryota</taxon>
        <taxon>Metazoa</taxon>
        <taxon>Chordata</taxon>
        <taxon>Craniata</taxon>
        <taxon>Vertebrata</taxon>
        <taxon>Euteleostomi</taxon>
        <taxon>Amphibia</taxon>
        <taxon>Batrachia</taxon>
        <taxon>Anura</taxon>
        <taxon>Pipoidea</taxon>
        <taxon>Pipidae</taxon>
        <taxon>Xenopodinae</taxon>
        <taxon>Xenopus</taxon>
        <taxon>Silurana</taxon>
    </lineage>
</organism>
<name>A0A803JN74_XENTR</name>
<reference evidence="1" key="2">
    <citation type="submission" date="2021-03" db="UniProtKB">
        <authorList>
            <consortium name="Ensembl"/>
        </authorList>
    </citation>
    <scope>IDENTIFICATION</scope>
</reference>
<dbReference type="InParanoid" id="A0A803JN74"/>
<dbReference type="AlphaFoldDB" id="A0A803JN74"/>
<proteinExistence type="predicted"/>
<sequence>MIGIATRILNSIFLHVGTASETFSVEPLTLPQCTVISHMSGDVEEAHYIYLLPNGSIAGKHYGHKTCTEPPLKLPAHQRHCGISFHPLFPQEKNQPLGIGTCLSKQGDKMV</sequence>